<gene>
    <name evidence="4" type="primary">ankrd52_1</name>
    <name evidence="4" type="ORF">DBV05_g8866</name>
</gene>
<name>A0A5N5D4A3_9PEZI</name>
<dbReference type="PANTHER" id="PTHR24123">
    <property type="entry name" value="ANKYRIN REPEAT-CONTAINING"/>
    <property type="match status" value="1"/>
</dbReference>
<dbReference type="InterPro" id="IPR051165">
    <property type="entry name" value="Multifunctional_ANK_Repeat"/>
</dbReference>
<dbReference type="InterPro" id="IPR002110">
    <property type="entry name" value="Ankyrin_rpt"/>
</dbReference>
<feature type="repeat" description="ANK" evidence="3">
    <location>
        <begin position="389"/>
        <end position="421"/>
    </location>
</feature>
<comment type="caution">
    <text evidence="4">The sequence shown here is derived from an EMBL/GenBank/DDBJ whole genome shotgun (WGS) entry which is preliminary data.</text>
</comment>
<evidence type="ECO:0000256" key="3">
    <source>
        <dbReference type="PROSITE-ProRule" id="PRU00023"/>
    </source>
</evidence>
<feature type="repeat" description="ANK" evidence="3">
    <location>
        <begin position="734"/>
        <end position="766"/>
    </location>
</feature>
<dbReference type="Proteomes" id="UP000325902">
    <property type="component" value="Unassembled WGS sequence"/>
</dbReference>
<evidence type="ECO:0000256" key="2">
    <source>
        <dbReference type="ARBA" id="ARBA00023043"/>
    </source>
</evidence>
<dbReference type="PROSITE" id="PS50088">
    <property type="entry name" value="ANK_REPEAT"/>
    <property type="match status" value="7"/>
</dbReference>
<reference evidence="4 5" key="1">
    <citation type="journal article" date="2019" name="Sci. Rep.">
        <title>A multi-omics analysis of the grapevine pathogen Lasiodiplodia theobromae reveals that temperature affects the expression of virulence- and pathogenicity-related genes.</title>
        <authorList>
            <person name="Felix C."/>
            <person name="Meneses R."/>
            <person name="Goncalves M.F.M."/>
            <person name="Tilleman L."/>
            <person name="Duarte A.S."/>
            <person name="Jorrin-Novo J.V."/>
            <person name="Van de Peer Y."/>
            <person name="Deforce D."/>
            <person name="Van Nieuwerburgh F."/>
            <person name="Esteves A.C."/>
            <person name="Alves A."/>
        </authorList>
    </citation>
    <scope>NUCLEOTIDE SEQUENCE [LARGE SCALE GENOMIC DNA]</scope>
    <source>
        <strain evidence="4 5">LA-SOL3</strain>
    </source>
</reference>
<dbReference type="AlphaFoldDB" id="A0A5N5D4A3"/>
<proteinExistence type="predicted"/>
<dbReference type="PANTHER" id="PTHR24123:SF33">
    <property type="entry name" value="PROTEIN HOS4"/>
    <property type="match status" value="1"/>
</dbReference>
<dbReference type="Pfam" id="PF12796">
    <property type="entry name" value="Ank_2"/>
    <property type="match status" value="6"/>
</dbReference>
<feature type="repeat" description="ANK" evidence="3">
    <location>
        <begin position="827"/>
        <end position="859"/>
    </location>
</feature>
<dbReference type="OrthoDB" id="4772757at2759"/>
<dbReference type="Gene3D" id="1.25.40.20">
    <property type="entry name" value="Ankyrin repeat-containing domain"/>
    <property type="match status" value="5"/>
</dbReference>
<feature type="repeat" description="ANK" evidence="3">
    <location>
        <begin position="221"/>
        <end position="253"/>
    </location>
</feature>
<keyword evidence="5" id="KW-1185">Reference proteome</keyword>
<dbReference type="PROSITE" id="PS50297">
    <property type="entry name" value="ANK_REP_REGION"/>
    <property type="match status" value="4"/>
</dbReference>
<evidence type="ECO:0000313" key="5">
    <source>
        <dbReference type="Proteomes" id="UP000325902"/>
    </source>
</evidence>
<feature type="repeat" description="ANK" evidence="3">
    <location>
        <begin position="20"/>
        <end position="52"/>
    </location>
</feature>
<feature type="repeat" description="ANK" evidence="3">
    <location>
        <begin position="767"/>
        <end position="799"/>
    </location>
</feature>
<dbReference type="SUPFAM" id="SSF48403">
    <property type="entry name" value="Ankyrin repeat"/>
    <property type="match status" value="3"/>
</dbReference>
<dbReference type="SMART" id="SM00248">
    <property type="entry name" value="ANK"/>
    <property type="match status" value="16"/>
</dbReference>
<accession>A0A5N5D4A3</accession>
<evidence type="ECO:0000256" key="1">
    <source>
        <dbReference type="ARBA" id="ARBA00022737"/>
    </source>
</evidence>
<evidence type="ECO:0000313" key="4">
    <source>
        <dbReference type="EMBL" id="KAB2572506.1"/>
    </source>
</evidence>
<organism evidence="4 5">
    <name type="scientific">Lasiodiplodia theobromae</name>
    <dbReference type="NCBI Taxonomy" id="45133"/>
    <lineage>
        <taxon>Eukaryota</taxon>
        <taxon>Fungi</taxon>
        <taxon>Dikarya</taxon>
        <taxon>Ascomycota</taxon>
        <taxon>Pezizomycotina</taxon>
        <taxon>Dothideomycetes</taxon>
        <taxon>Dothideomycetes incertae sedis</taxon>
        <taxon>Botryosphaeriales</taxon>
        <taxon>Botryosphaeriaceae</taxon>
        <taxon>Lasiodiplodia</taxon>
    </lineage>
</organism>
<keyword evidence="1" id="KW-0677">Repeat</keyword>
<dbReference type="EMBL" id="VCHE01000077">
    <property type="protein sequence ID" value="KAB2572506.1"/>
    <property type="molecule type" value="Genomic_DNA"/>
</dbReference>
<protein>
    <submittedName>
        <fullName evidence="4">Serine/threonine-protein phosphatase 6 regulatory ankyrin repeat subunit C</fullName>
    </submittedName>
</protein>
<feature type="repeat" description="ANK" evidence="3">
    <location>
        <begin position="626"/>
        <end position="658"/>
    </location>
</feature>
<keyword evidence="2 3" id="KW-0040">ANK repeat</keyword>
<dbReference type="InterPro" id="IPR036770">
    <property type="entry name" value="Ankyrin_rpt-contain_sf"/>
</dbReference>
<sequence length="907" mass="97915">MSLQTFQPLTPGSLFNRTSQSISPLYIAAKEGHEDVVRMLIKAGFTIDEVGGPKGTALDVACASDRVGIVEALLEDAKQRSTSTTWLEKALRQAVRTGSLQLVQVFLDHGFLTHSAQPSIESAIFDAALCGNTAIAKELLRRCRGLRNLTDLSLPLSPTNTPPFFGRLSAWIPDVSSWSSGSSHEHIATQSLEPHDRALDAASLYDHLLIPSGGSVDRGYLFSTALQAAAFEGHEEIVQALLEEGRDPNVTGGYFGTALQAAAAGGFPWLVQRLLDAGADPNITGGFFKTALNASLMMESWIIKGWDMKWRAFGGMYRFNRVWSDFETAVMLLKAGAQPLRGGEEMLCALKLESQEVALNIIENAASGAGQAEGDFHTVATLLCGKDVADSALLHEAISRGFSKVVESMIRNGAAIDVLDSCGRTPLHNAMRQNNQDIALMVIQTVAQTPDAVGLLKARDSSGMIAVHYAAQLPVSPEAMKHLLGAAEQAGILIEYLDARSGSGQTALHYAIQQNQDIASVIIQAAARRSDLVSLLKAKNSSGMTAVHYAAQKTASSETMKHLLSAAKQAGILTECLNAQSNDGRTALHYAPHSTFDKTSRIVELLIDAASSAGILVDYANAQDDRGETALHRAARCHDVRGVALLLRAGADEGAMNLDKQSFVDCAREGGRVGRLVDVCPEATFCSSMEEARAIASAVLLHQFVELNDVAAVKEIAGKATFHSSFLDIPDADHSMTLLHHAAEKSYTPMGELLLDLGAQPEGVDKEKMTPLHRAAKSGCLEMVTAILQRIGNEDKENRPLFSVADFREDDFNGFLTGKPSDRQDTSGSTPLHYAVQNESVEMVKSLVHCGATMHRRNKEGNTPLDLAQEKREAFYVAKIHMPRDIAAVNLIARFLEEEDEKYDGDY</sequence>